<feature type="region of interest" description="Disordered" evidence="5">
    <location>
        <begin position="419"/>
        <end position="448"/>
    </location>
</feature>
<evidence type="ECO:0000256" key="1">
    <source>
        <dbReference type="ARBA" id="ARBA00004141"/>
    </source>
</evidence>
<evidence type="ECO:0000256" key="5">
    <source>
        <dbReference type="SAM" id="MobiDB-lite"/>
    </source>
</evidence>
<protein>
    <recommendedName>
        <fullName evidence="9">G-protein coupled receptors family 1 profile domain-containing protein</fullName>
    </recommendedName>
</protein>
<feature type="transmembrane region" description="Helical" evidence="6">
    <location>
        <begin position="141"/>
        <end position="164"/>
    </location>
</feature>
<proteinExistence type="predicted"/>
<feature type="compositionally biased region" description="Low complexity" evidence="5">
    <location>
        <begin position="552"/>
        <end position="565"/>
    </location>
</feature>
<dbReference type="EMBL" id="RWJN01000208">
    <property type="protein sequence ID" value="TCD64902.1"/>
    <property type="molecule type" value="Genomic_DNA"/>
</dbReference>
<dbReference type="PANTHER" id="PTHR23112:SF37">
    <property type="entry name" value="G PROTEIN-COUPLED RECEPTOR GPR1"/>
    <property type="match status" value="1"/>
</dbReference>
<feature type="transmembrane region" description="Helical" evidence="6">
    <location>
        <begin position="281"/>
        <end position="303"/>
    </location>
</feature>
<reference evidence="7 8" key="1">
    <citation type="submission" date="2018-11" db="EMBL/GenBank/DDBJ databases">
        <title>Genome assembly of Steccherinum ochraceum LE-BIN_3174, the white-rot fungus of the Steccherinaceae family (The Residual Polyporoid clade, Polyporales, Basidiomycota).</title>
        <authorList>
            <person name="Fedorova T.V."/>
            <person name="Glazunova O.A."/>
            <person name="Landesman E.O."/>
            <person name="Moiseenko K.V."/>
            <person name="Psurtseva N.V."/>
            <person name="Savinova O.S."/>
            <person name="Shakhova N.V."/>
            <person name="Tyazhelova T.V."/>
            <person name="Vasina D.V."/>
        </authorList>
    </citation>
    <scope>NUCLEOTIDE SEQUENCE [LARGE SCALE GENOMIC DNA]</scope>
    <source>
        <strain evidence="7 8">LE-BIN_3174</strain>
    </source>
</reference>
<keyword evidence="2 6" id="KW-0812">Transmembrane</keyword>
<feature type="compositionally biased region" description="Basic and acidic residues" evidence="5">
    <location>
        <begin position="605"/>
        <end position="615"/>
    </location>
</feature>
<feature type="compositionally biased region" description="Basic and acidic residues" evidence="5">
    <location>
        <begin position="583"/>
        <end position="595"/>
    </location>
</feature>
<evidence type="ECO:0008006" key="9">
    <source>
        <dbReference type="Google" id="ProtNLM"/>
    </source>
</evidence>
<comment type="caution">
    <text evidence="7">The sequence shown here is derived from an EMBL/GenBank/DDBJ whole genome shotgun (WGS) entry which is preliminary data.</text>
</comment>
<accession>A0A4R0RBZ4</accession>
<dbReference type="GO" id="GO:0004930">
    <property type="term" value="F:G protein-coupled receptor activity"/>
    <property type="evidence" value="ECO:0007669"/>
    <property type="project" value="TreeGrafter"/>
</dbReference>
<dbReference type="SUPFAM" id="SSF81321">
    <property type="entry name" value="Family A G protein-coupled receptor-like"/>
    <property type="match status" value="1"/>
</dbReference>
<gene>
    <name evidence="7" type="ORF">EIP91_003438</name>
</gene>
<dbReference type="AlphaFoldDB" id="A0A4R0RBZ4"/>
<keyword evidence="8" id="KW-1185">Reference proteome</keyword>
<feature type="region of interest" description="Disordered" evidence="5">
    <location>
        <begin position="476"/>
        <end position="729"/>
    </location>
</feature>
<feature type="compositionally biased region" description="Polar residues" evidence="5">
    <location>
        <begin position="720"/>
        <end position="729"/>
    </location>
</feature>
<evidence type="ECO:0000256" key="2">
    <source>
        <dbReference type="ARBA" id="ARBA00022692"/>
    </source>
</evidence>
<evidence type="ECO:0000313" key="8">
    <source>
        <dbReference type="Proteomes" id="UP000292702"/>
    </source>
</evidence>
<dbReference type="OrthoDB" id="100006at2759"/>
<evidence type="ECO:0000256" key="6">
    <source>
        <dbReference type="SAM" id="Phobius"/>
    </source>
</evidence>
<comment type="subcellular location">
    <subcellularLocation>
        <location evidence="1">Membrane</location>
        <topology evidence="1">Multi-pass membrane protein</topology>
    </subcellularLocation>
</comment>
<feature type="transmembrane region" description="Helical" evidence="6">
    <location>
        <begin position="17"/>
        <end position="40"/>
    </location>
</feature>
<dbReference type="GO" id="GO:0007189">
    <property type="term" value="P:adenylate cyclase-activating G protein-coupled receptor signaling pathway"/>
    <property type="evidence" value="ECO:0007669"/>
    <property type="project" value="TreeGrafter"/>
</dbReference>
<sequence>MSGEIVTKFQDGEQTGLIAVIVCAVFSFLAINFVWIRMVYTLVSARWKNEKKVSKYMPEHVFFRTQLGGYIASLLLSNAISCVGSMINATWVEEAGITIGSVCTTQGATIQIGDLATAYFTAAIAVHTFCTLALKNRLPYYCAWIAIALGWSLTGVSGIIPSVLPNHIFGTDGAMCGIALHFPAVQLLVHLVPVLAATLIASVFYALVFLNVRGTLVFKGSVRFNFHPEERWRQQDEQAEYVKFVAAVAKSMLIFPIVYIILMTPHIIISMIETSGRAAPFSAKVFAVSCAVLLGVFNVMVLYNTLRIMGPGYFGHSSQRKDVESFSSSEDKSPVDVAPSVSAVLAQRAFPSPRALTPRQLSMASEADSTAHLLAPGHAYTNSDASLATMSTLDRSITPVKELNANLIPNAPMTPRIKVESASSDSDDSSGSSLPTPRRPGLKKPHLRRPSFPAAIQIPAYPEYIVENGMLSAVNLGSAGPKKPERKKKDRDSFLNMYSSRSPSGPVSVQGPTPPDRGNRPLGSPSNFGEHYDISSFTSPRAAPVAPLNRNSTASSESSPEPYSARPDLDVPLSPFAASLIERATKSPEHGRSHSEVVSPTRTRSAKEPRKTDKKEKRRSKSLDIVPRRGIPEVIRPGTPLSTRAKELLPTALSGPHSADFVFPPTPPTRGTPTRGTPRTPARPSKLRSAALPTAPLQISAVGNFSPQRVTPRRLPKTPAQVQSSTPRF</sequence>
<feature type="compositionally biased region" description="Polar residues" evidence="5">
    <location>
        <begin position="496"/>
        <end position="511"/>
    </location>
</feature>
<keyword evidence="3 6" id="KW-1133">Transmembrane helix</keyword>
<organism evidence="7 8">
    <name type="scientific">Steccherinum ochraceum</name>
    <dbReference type="NCBI Taxonomy" id="92696"/>
    <lineage>
        <taxon>Eukaryota</taxon>
        <taxon>Fungi</taxon>
        <taxon>Dikarya</taxon>
        <taxon>Basidiomycota</taxon>
        <taxon>Agaricomycotina</taxon>
        <taxon>Agaricomycetes</taxon>
        <taxon>Polyporales</taxon>
        <taxon>Steccherinaceae</taxon>
        <taxon>Steccherinum</taxon>
    </lineage>
</organism>
<feature type="transmembrane region" description="Helical" evidence="6">
    <location>
        <begin position="116"/>
        <end position="134"/>
    </location>
</feature>
<dbReference type="Proteomes" id="UP000292702">
    <property type="component" value="Unassembled WGS sequence"/>
</dbReference>
<dbReference type="GO" id="GO:0005886">
    <property type="term" value="C:plasma membrane"/>
    <property type="evidence" value="ECO:0007669"/>
    <property type="project" value="TreeGrafter"/>
</dbReference>
<feature type="transmembrane region" description="Helical" evidence="6">
    <location>
        <begin position="184"/>
        <end position="210"/>
    </location>
</feature>
<dbReference type="PANTHER" id="PTHR23112">
    <property type="entry name" value="G PROTEIN-COUPLED RECEPTOR 157-RELATED"/>
    <property type="match status" value="1"/>
</dbReference>
<dbReference type="STRING" id="92696.A0A4R0RBZ4"/>
<dbReference type="Gene3D" id="1.20.1070.10">
    <property type="entry name" value="Rhodopsin 7-helix transmembrane proteins"/>
    <property type="match status" value="1"/>
</dbReference>
<evidence type="ECO:0000313" key="7">
    <source>
        <dbReference type="EMBL" id="TCD64902.1"/>
    </source>
</evidence>
<name>A0A4R0RBZ4_9APHY</name>
<feature type="compositionally biased region" description="Low complexity" evidence="5">
    <location>
        <begin position="671"/>
        <end position="684"/>
    </location>
</feature>
<feature type="transmembrane region" description="Helical" evidence="6">
    <location>
        <begin position="241"/>
        <end position="261"/>
    </location>
</feature>
<feature type="compositionally biased region" description="Low complexity" evidence="5">
    <location>
        <begin position="421"/>
        <end position="433"/>
    </location>
</feature>
<evidence type="ECO:0000256" key="3">
    <source>
        <dbReference type="ARBA" id="ARBA00022989"/>
    </source>
</evidence>
<feature type="transmembrane region" description="Helical" evidence="6">
    <location>
        <begin position="61"/>
        <end position="87"/>
    </location>
</feature>
<evidence type="ECO:0000256" key="4">
    <source>
        <dbReference type="ARBA" id="ARBA00023136"/>
    </source>
</evidence>
<keyword evidence="4 6" id="KW-0472">Membrane</keyword>